<proteinExistence type="predicted"/>
<dbReference type="EMBL" id="JACHHU010000016">
    <property type="protein sequence ID" value="MBB6543558.1"/>
    <property type="molecule type" value="Genomic_DNA"/>
</dbReference>
<reference evidence="1 2" key="1">
    <citation type="submission" date="2020-08" db="EMBL/GenBank/DDBJ databases">
        <title>Genomic Encyclopedia of Type Strains, Phase IV (KMG-IV): sequencing the most valuable type-strain genomes for metagenomic binning, comparative biology and taxonomic classification.</title>
        <authorList>
            <person name="Goeker M."/>
        </authorList>
    </citation>
    <scope>NUCLEOTIDE SEQUENCE [LARGE SCALE GENOMIC DNA]</scope>
    <source>
        <strain evidence="1 2">DSM 26287</strain>
    </source>
</reference>
<name>A0A7X0NHJ0_9GAMM</name>
<organism evidence="1 2">
    <name type="scientific">Thalassotalea piscium</name>
    <dbReference type="NCBI Taxonomy" id="1230533"/>
    <lineage>
        <taxon>Bacteria</taxon>
        <taxon>Pseudomonadati</taxon>
        <taxon>Pseudomonadota</taxon>
        <taxon>Gammaproteobacteria</taxon>
        <taxon>Alteromonadales</taxon>
        <taxon>Colwelliaceae</taxon>
        <taxon>Thalassotalea</taxon>
    </lineage>
</organism>
<accession>A0A7X0NHJ0</accession>
<dbReference type="RefSeq" id="WP_184424344.1">
    <property type="nucleotide sequence ID" value="NZ_AP027362.1"/>
</dbReference>
<dbReference type="InterPro" id="IPR007433">
    <property type="entry name" value="DUF481"/>
</dbReference>
<evidence type="ECO:0000313" key="1">
    <source>
        <dbReference type="EMBL" id="MBB6543558.1"/>
    </source>
</evidence>
<keyword evidence="2" id="KW-1185">Reference proteome</keyword>
<sequence length="256" mass="28971">MNRNITLLALCCAPMFSVAEEVKEKPALTSSAELGFLYKTGNSKSADVKAGYDLKYEKDLWRSTLALDLLIRKTDVEDDNGNSHLKTTDQKWVAESKTNYTLDKTSKSYVYGDVYYEDSRFSGFENQSTISAGWGREWYKTEVASFFADIGPGYKRDVTMATDSKPSETNTAFIVQAQALYLRKINEHVDFKQSLTVKYAPESGESSRYRAESSITTKLIQTLQLKFSFKVDHNTEVDEGRDKTDTQTAITLVYSF</sequence>
<dbReference type="Proteomes" id="UP000537141">
    <property type="component" value="Unassembled WGS sequence"/>
</dbReference>
<gene>
    <name evidence="1" type="ORF">HNQ55_002079</name>
</gene>
<dbReference type="AlphaFoldDB" id="A0A7X0NHJ0"/>
<evidence type="ECO:0000313" key="2">
    <source>
        <dbReference type="Proteomes" id="UP000537141"/>
    </source>
</evidence>
<dbReference type="Pfam" id="PF04338">
    <property type="entry name" value="DUF481"/>
    <property type="match status" value="1"/>
</dbReference>
<protein>
    <submittedName>
        <fullName evidence="1">Putative salt-induced outer membrane protein YdiY</fullName>
    </submittedName>
</protein>
<comment type="caution">
    <text evidence="1">The sequence shown here is derived from an EMBL/GenBank/DDBJ whole genome shotgun (WGS) entry which is preliminary data.</text>
</comment>